<dbReference type="PROSITE" id="PS51257">
    <property type="entry name" value="PROKAR_LIPOPROTEIN"/>
    <property type="match status" value="1"/>
</dbReference>
<feature type="chain" id="PRO_5047274564" description="Lipoprotein" evidence="1">
    <location>
        <begin position="25"/>
        <end position="141"/>
    </location>
</feature>
<sequence>MKLINVTASLILSFCMLIGMTACSTSSAIRTSVYNYEATLASEVQILTSYPQAYETLGLVEASAPKGYLCKAERATDAALRALKQRAAELGAEAIVLKDYAASSVPDFSLGGSDLGVLLSSERKHITGEAIRFKLITASTR</sequence>
<organism evidence="2 3">
    <name type="scientific">Coraliomargarita algicola</name>
    <dbReference type="NCBI Taxonomy" id="3092156"/>
    <lineage>
        <taxon>Bacteria</taxon>
        <taxon>Pseudomonadati</taxon>
        <taxon>Verrucomicrobiota</taxon>
        <taxon>Opitutia</taxon>
        <taxon>Puniceicoccales</taxon>
        <taxon>Coraliomargaritaceae</taxon>
        <taxon>Coraliomargarita</taxon>
    </lineage>
</organism>
<feature type="signal peptide" evidence="1">
    <location>
        <begin position="1"/>
        <end position="24"/>
    </location>
</feature>
<name>A0ABZ0RLL4_9BACT</name>
<keyword evidence="3" id="KW-1185">Reference proteome</keyword>
<evidence type="ECO:0000256" key="1">
    <source>
        <dbReference type="SAM" id="SignalP"/>
    </source>
</evidence>
<evidence type="ECO:0000313" key="2">
    <source>
        <dbReference type="EMBL" id="WPJ95812.1"/>
    </source>
</evidence>
<dbReference type="RefSeq" id="WP_319832689.1">
    <property type="nucleotide sequence ID" value="NZ_CP138858.1"/>
</dbReference>
<evidence type="ECO:0000313" key="3">
    <source>
        <dbReference type="Proteomes" id="UP001324993"/>
    </source>
</evidence>
<dbReference type="EMBL" id="CP138858">
    <property type="protein sequence ID" value="WPJ95812.1"/>
    <property type="molecule type" value="Genomic_DNA"/>
</dbReference>
<reference evidence="2 3" key="1">
    <citation type="submission" date="2023-11" db="EMBL/GenBank/DDBJ databases">
        <title>Coraliomargarita sp. nov., isolated from marine algae.</title>
        <authorList>
            <person name="Lee J.K."/>
            <person name="Baek J.H."/>
            <person name="Kim J.M."/>
            <person name="Choi D.G."/>
            <person name="Jeon C.O."/>
        </authorList>
    </citation>
    <scope>NUCLEOTIDE SEQUENCE [LARGE SCALE GENOMIC DNA]</scope>
    <source>
        <strain evidence="2 3">J2-16</strain>
    </source>
</reference>
<gene>
    <name evidence="2" type="ORF">SH580_20545</name>
</gene>
<dbReference type="Proteomes" id="UP001324993">
    <property type="component" value="Chromosome"/>
</dbReference>
<keyword evidence="1" id="KW-0732">Signal</keyword>
<accession>A0ABZ0RLL4</accession>
<evidence type="ECO:0008006" key="4">
    <source>
        <dbReference type="Google" id="ProtNLM"/>
    </source>
</evidence>
<protein>
    <recommendedName>
        <fullName evidence="4">Lipoprotein</fullName>
    </recommendedName>
</protein>
<proteinExistence type="predicted"/>